<reference evidence="2" key="1">
    <citation type="submission" date="2020-07" db="EMBL/GenBank/DDBJ databases">
        <title>Huge and variable diversity of episymbiotic CPR bacteria and DPANN archaea in groundwater ecosystems.</title>
        <authorList>
            <person name="He C.Y."/>
            <person name="Keren R."/>
            <person name="Whittaker M."/>
            <person name="Farag I.F."/>
            <person name="Doudna J."/>
            <person name="Cate J.H.D."/>
            <person name="Banfield J.F."/>
        </authorList>
    </citation>
    <scope>NUCLEOTIDE SEQUENCE</scope>
    <source>
        <strain evidence="2">NC_groundwater_1586_Pr3_B-0.1um_66_15</strain>
    </source>
</reference>
<accession>A0A933KZA4</accession>
<organism evidence="2 3">
    <name type="scientific">Devosia nanyangense</name>
    <dbReference type="NCBI Taxonomy" id="1228055"/>
    <lineage>
        <taxon>Bacteria</taxon>
        <taxon>Pseudomonadati</taxon>
        <taxon>Pseudomonadota</taxon>
        <taxon>Alphaproteobacteria</taxon>
        <taxon>Hyphomicrobiales</taxon>
        <taxon>Devosiaceae</taxon>
        <taxon>Devosia</taxon>
    </lineage>
</organism>
<proteinExistence type="predicted"/>
<evidence type="ECO:0000259" key="1">
    <source>
        <dbReference type="Pfam" id="PF18899"/>
    </source>
</evidence>
<dbReference type="Pfam" id="PF18899">
    <property type="entry name" value="DUF5655"/>
    <property type="match status" value="1"/>
</dbReference>
<evidence type="ECO:0000313" key="2">
    <source>
        <dbReference type="EMBL" id="MBI4920247.1"/>
    </source>
</evidence>
<dbReference type="InterPro" id="IPR043714">
    <property type="entry name" value="DUF5655"/>
</dbReference>
<name>A0A933KZA4_9HYPH</name>
<evidence type="ECO:0000313" key="3">
    <source>
        <dbReference type="Proteomes" id="UP000782610"/>
    </source>
</evidence>
<dbReference type="EMBL" id="JACRAF010000004">
    <property type="protein sequence ID" value="MBI4920247.1"/>
    <property type="molecule type" value="Genomic_DNA"/>
</dbReference>
<dbReference type="AlphaFoldDB" id="A0A933KZA4"/>
<comment type="caution">
    <text evidence="2">The sequence shown here is derived from an EMBL/GenBank/DDBJ whole genome shotgun (WGS) entry which is preliminary data.</text>
</comment>
<protein>
    <recommendedName>
        <fullName evidence="1">DUF5655 domain-containing protein</fullName>
    </recommendedName>
</protein>
<feature type="domain" description="DUF5655" evidence="1">
    <location>
        <begin position="12"/>
        <end position="121"/>
    </location>
</feature>
<dbReference type="Proteomes" id="UP000782610">
    <property type="component" value="Unassembled WGS sequence"/>
</dbReference>
<gene>
    <name evidence="2" type="ORF">HY834_00725</name>
</gene>
<sequence>MKRRRETTADAFLAPYPDARKIYPAIARAVAALEGVTVKVQKSQIGFSRAHPFAAVWVPEMQLRRPAAPLVLSVFLRHRDPSPRWTEIVEPAPGRFTHHLELNAPADADAEVTRWLKSAWDAAE</sequence>